<reference evidence="3 4" key="1">
    <citation type="submission" date="2021-04" db="EMBL/GenBank/DDBJ databases">
        <authorList>
            <person name="Pira H."/>
            <person name="Risdian C."/>
            <person name="Wink J."/>
        </authorList>
    </citation>
    <scope>NUCLEOTIDE SEQUENCE [LARGE SCALE GENOMIC DNA]</scope>
    <source>
        <strain evidence="3 4">WH131</strain>
    </source>
</reference>
<dbReference type="CDD" id="cd00293">
    <property type="entry name" value="USP-like"/>
    <property type="match status" value="2"/>
</dbReference>
<keyword evidence="4" id="KW-1185">Reference proteome</keyword>
<feature type="domain" description="UspA" evidence="2">
    <location>
        <begin position="136"/>
        <end position="271"/>
    </location>
</feature>
<name>A0ABS6SSG8_9SPHN</name>
<protein>
    <submittedName>
        <fullName evidence="3">Universal stress protein</fullName>
    </submittedName>
</protein>
<dbReference type="RefSeq" id="WP_218317955.1">
    <property type="nucleotide sequence ID" value="NZ_JAGSPB010000003.1"/>
</dbReference>
<evidence type="ECO:0000313" key="3">
    <source>
        <dbReference type="EMBL" id="MBV7267338.1"/>
    </source>
</evidence>
<evidence type="ECO:0000259" key="2">
    <source>
        <dbReference type="Pfam" id="PF00582"/>
    </source>
</evidence>
<sequence length="278" mass="29797">MTIDTVAVATDFSSRADRAIDRGKQLRQSAGAKLRFIHATSLPEDDPADEGALTTKMRLVTGLDNKEDGVEFVFPAGSPPAAIANACARDDVSMLVIGPARYNTLGDFFLGTAVDYVLRNMTKPVLVAKMRANAPYRQIIAGTDFSIGSAHAIITAARMFPDAAIHIVHAWHVPFQAWQQDSYVADEVEGGARADMDRFMAQIAEREGRLADATSDLIRNNASEAIRKGLQLDPSALVVVGSHGSSGFRQAAIGSVTSDLLRAIDADTLVVNTRDAEV</sequence>
<organism evidence="3 4">
    <name type="scientific">Erythrobacter ani</name>
    <dbReference type="NCBI Taxonomy" id="2827235"/>
    <lineage>
        <taxon>Bacteria</taxon>
        <taxon>Pseudomonadati</taxon>
        <taxon>Pseudomonadota</taxon>
        <taxon>Alphaproteobacteria</taxon>
        <taxon>Sphingomonadales</taxon>
        <taxon>Erythrobacteraceae</taxon>
        <taxon>Erythrobacter/Porphyrobacter group</taxon>
        <taxon>Erythrobacter</taxon>
    </lineage>
</organism>
<proteinExistence type="inferred from homology"/>
<dbReference type="PANTHER" id="PTHR46268:SF6">
    <property type="entry name" value="UNIVERSAL STRESS PROTEIN UP12"/>
    <property type="match status" value="1"/>
</dbReference>
<dbReference type="InterPro" id="IPR006016">
    <property type="entry name" value="UspA"/>
</dbReference>
<evidence type="ECO:0000256" key="1">
    <source>
        <dbReference type="ARBA" id="ARBA00008791"/>
    </source>
</evidence>
<comment type="caution">
    <text evidence="3">The sequence shown here is derived from an EMBL/GenBank/DDBJ whole genome shotgun (WGS) entry which is preliminary data.</text>
</comment>
<comment type="similarity">
    <text evidence="1">Belongs to the universal stress protein A family.</text>
</comment>
<evidence type="ECO:0000313" key="4">
    <source>
        <dbReference type="Proteomes" id="UP000699975"/>
    </source>
</evidence>
<dbReference type="Proteomes" id="UP000699975">
    <property type="component" value="Unassembled WGS sequence"/>
</dbReference>
<dbReference type="PANTHER" id="PTHR46268">
    <property type="entry name" value="STRESS RESPONSE PROTEIN NHAX"/>
    <property type="match status" value="1"/>
</dbReference>
<dbReference type="Pfam" id="PF00582">
    <property type="entry name" value="Usp"/>
    <property type="match status" value="2"/>
</dbReference>
<dbReference type="EMBL" id="JAGSPB010000003">
    <property type="protein sequence ID" value="MBV7267338.1"/>
    <property type="molecule type" value="Genomic_DNA"/>
</dbReference>
<accession>A0ABS6SSG8</accession>
<gene>
    <name evidence="3" type="ORF">KCG45_14220</name>
</gene>
<feature type="domain" description="UspA" evidence="2">
    <location>
        <begin position="4"/>
        <end position="129"/>
    </location>
</feature>